<evidence type="ECO:0000256" key="1">
    <source>
        <dbReference type="SAM" id="SignalP"/>
    </source>
</evidence>
<organism evidence="3 4">
    <name type="scientific">Mesorhizobium liriopis</name>
    <dbReference type="NCBI Taxonomy" id="2953882"/>
    <lineage>
        <taxon>Bacteria</taxon>
        <taxon>Pseudomonadati</taxon>
        <taxon>Pseudomonadota</taxon>
        <taxon>Alphaproteobacteria</taxon>
        <taxon>Hyphomicrobiales</taxon>
        <taxon>Phyllobacteriaceae</taxon>
        <taxon>Mesorhizobium</taxon>
    </lineage>
</organism>
<dbReference type="Pfam" id="PF14339">
    <property type="entry name" value="DUF4394"/>
    <property type="match status" value="1"/>
</dbReference>
<protein>
    <submittedName>
        <fullName evidence="3">DUF4394 domain-containing protein</fullName>
    </submittedName>
</protein>
<evidence type="ECO:0000313" key="4">
    <source>
        <dbReference type="Proteomes" id="UP001205906"/>
    </source>
</evidence>
<accession>A0ABT1C2X3</accession>
<sequence>MKTIALAATGSLLALWASTANAATVVALTGDNTLVTVDTETKAATGTQTVSGVEGKLLGIDVRPSDKKLYGLFADGTVATIDPATGAATKVDTLKKVPPTDATVTVDFNPAADALRIMGSDGTSLRTKFAQGAVTEDGRHTFGDGDMNKGATPDIVAGAYTNSYAGTEKTALYNIDGTAGALVQQDPPNDGTLKSVGKLNVALDGPVAFDILSDGKGGNEAWLMNGAKLYSVDLTSGAATEAATITGVEGAVRDIAILPAL</sequence>
<reference evidence="3 4" key="1">
    <citation type="submission" date="2022-06" db="EMBL/GenBank/DDBJ databases">
        <title>Mesorhizobium sp. strain RP14 Genome sequencing and assembly.</title>
        <authorList>
            <person name="Kim I."/>
        </authorList>
    </citation>
    <scope>NUCLEOTIDE SEQUENCE [LARGE SCALE GENOMIC DNA]</scope>
    <source>
        <strain evidence="4">RP14(2022)</strain>
    </source>
</reference>
<keyword evidence="1" id="KW-0732">Signal</keyword>
<feature type="chain" id="PRO_5045685411" evidence="1">
    <location>
        <begin position="23"/>
        <end position="261"/>
    </location>
</feature>
<dbReference type="RefSeq" id="WP_252816677.1">
    <property type="nucleotide sequence ID" value="NZ_JAMXQS010000002.1"/>
</dbReference>
<dbReference type="SUPFAM" id="SSF82171">
    <property type="entry name" value="DPP6 N-terminal domain-like"/>
    <property type="match status" value="1"/>
</dbReference>
<comment type="caution">
    <text evidence="3">The sequence shown here is derived from an EMBL/GenBank/DDBJ whole genome shotgun (WGS) entry which is preliminary data.</text>
</comment>
<dbReference type="EMBL" id="JAMXQS010000002">
    <property type="protein sequence ID" value="MCO6049187.1"/>
    <property type="molecule type" value="Genomic_DNA"/>
</dbReference>
<name>A0ABT1C2X3_9HYPH</name>
<evidence type="ECO:0000313" key="3">
    <source>
        <dbReference type="EMBL" id="MCO6049187.1"/>
    </source>
</evidence>
<gene>
    <name evidence="3" type="ORF">NGM99_05210</name>
</gene>
<proteinExistence type="predicted"/>
<dbReference type="Proteomes" id="UP001205906">
    <property type="component" value="Unassembled WGS sequence"/>
</dbReference>
<feature type="domain" description="DUF4394" evidence="2">
    <location>
        <begin position="33"/>
        <end position="256"/>
    </location>
</feature>
<evidence type="ECO:0000259" key="2">
    <source>
        <dbReference type="Pfam" id="PF14339"/>
    </source>
</evidence>
<dbReference type="Gene3D" id="2.130.10.10">
    <property type="entry name" value="YVTN repeat-like/Quinoprotein amine dehydrogenase"/>
    <property type="match status" value="1"/>
</dbReference>
<dbReference type="InterPro" id="IPR015943">
    <property type="entry name" value="WD40/YVTN_repeat-like_dom_sf"/>
</dbReference>
<feature type="signal peptide" evidence="1">
    <location>
        <begin position="1"/>
        <end position="22"/>
    </location>
</feature>
<keyword evidence="4" id="KW-1185">Reference proteome</keyword>
<dbReference type="InterPro" id="IPR025507">
    <property type="entry name" value="DUF4394"/>
</dbReference>